<evidence type="ECO:0000313" key="2">
    <source>
        <dbReference type="EMBL" id="KHN81558.1"/>
    </source>
</evidence>
<gene>
    <name evidence="2" type="ORF">Tcan_07565</name>
</gene>
<evidence type="ECO:0000313" key="3">
    <source>
        <dbReference type="Proteomes" id="UP000031036"/>
    </source>
</evidence>
<keyword evidence="1" id="KW-0732">Signal</keyword>
<feature type="signal peptide" evidence="1">
    <location>
        <begin position="1"/>
        <end position="16"/>
    </location>
</feature>
<feature type="chain" id="PRO_5002095452" description="UPAR/Ly6 domain-containing protein" evidence="1">
    <location>
        <begin position="17"/>
        <end position="178"/>
    </location>
</feature>
<proteinExistence type="predicted"/>
<evidence type="ECO:0000256" key="1">
    <source>
        <dbReference type="SAM" id="SignalP"/>
    </source>
</evidence>
<comment type="caution">
    <text evidence="2">The sequence shown here is derived from an EMBL/GenBank/DDBJ whole genome shotgun (WGS) entry which is preliminary data.</text>
</comment>
<accession>A0A0B2VJ22</accession>
<name>A0A0B2VJ22_TOXCA</name>
<organism evidence="2 3">
    <name type="scientific">Toxocara canis</name>
    <name type="common">Canine roundworm</name>
    <dbReference type="NCBI Taxonomy" id="6265"/>
    <lineage>
        <taxon>Eukaryota</taxon>
        <taxon>Metazoa</taxon>
        <taxon>Ecdysozoa</taxon>
        <taxon>Nematoda</taxon>
        <taxon>Chromadorea</taxon>
        <taxon>Rhabditida</taxon>
        <taxon>Spirurina</taxon>
        <taxon>Ascaridomorpha</taxon>
        <taxon>Ascaridoidea</taxon>
        <taxon>Toxocaridae</taxon>
        <taxon>Toxocara</taxon>
    </lineage>
</organism>
<reference evidence="2 3" key="1">
    <citation type="submission" date="2014-11" db="EMBL/GenBank/DDBJ databases">
        <title>Genetic blueprint of the zoonotic pathogen Toxocara canis.</title>
        <authorList>
            <person name="Zhu X.-Q."/>
            <person name="Korhonen P.K."/>
            <person name="Cai H."/>
            <person name="Young N.D."/>
            <person name="Nejsum P."/>
            <person name="von Samson-Himmelstjerna G."/>
            <person name="Boag P.R."/>
            <person name="Tan P."/>
            <person name="Li Q."/>
            <person name="Min J."/>
            <person name="Yang Y."/>
            <person name="Wang X."/>
            <person name="Fang X."/>
            <person name="Hall R.S."/>
            <person name="Hofmann A."/>
            <person name="Sternberg P.W."/>
            <person name="Jex A.R."/>
            <person name="Gasser R.B."/>
        </authorList>
    </citation>
    <scope>NUCLEOTIDE SEQUENCE [LARGE SCALE GENOMIC DNA]</scope>
    <source>
        <strain evidence="2">PN_DK_2014</strain>
    </source>
</reference>
<sequence length="178" mass="19224">MLRLMFFVACVSTAFSVRCYDDTQNGTLVECNYRFCLSLYGKDKEAMDGTMITLRSCYDAQREDFCSKTIAQSTSYYIQLDGSLLKYTCCNMDGCNKEIVTEPPQTTTTYSTTSTTRITSSAAATTTTMASATTETVEPSKASIQQTTTSAPTTSAAAILSRISAIAVAGATIFHALL</sequence>
<dbReference type="Proteomes" id="UP000031036">
    <property type="component" value="Unassembled WGS sequence"/>
</dbReference>
<evidence type="ECO:0008006" key="4">
    <source>
        <dbReference type="Google" id="ProtNLM"/>
    </source>
</evidence>
<dbReference type="AlphaFoldDB" id="A0A0B2VJ22"/>
<keyword evidence="3" id="KW-1185">Reference proteome</keyword>
<protein>
    <recommendedName>
        <fullName evidence="4">UPAR/Ly6 domain-containing protein</fullName>
    </recommendedName>
</protein>
<dbReference type="EMBL" id="JPKZ01001488">
    <property type="protein sequence ID" value="KHN81558.1"/>
    <property type="molecule type" value="Genomic_DNA"/>
</dbReference>